<keyword evidence="3" id="KW-0648">Protein biosynthesis</keyword>
<gene>
    <name evidence="5" type="ORF">UFOPK2996_01279</name>
</gene>
<reference evidence="5" key="1">
    <citation type="submission" date="2020-05" db="EMBL/GenBank/DDBJ databases">
        <authorList>
            <person name="Chiriac C."/>
            <person name="Salcher M."/>
            <person name="Ghai R."/>
            <person name="Kavagutti S V."/>
        </authorList>
    </citation>
    <scope>NUCLEOTIDE SEQUENCE</scope>
</reference>
<dbReference type="Gene3D" id="3.30.1360.40">
    <property type="match status" value="1"/>
</dbReference>
<accession>A0A6J6YC17</accession>
<dbReference type="Pfam" id="PF01765">
    <property type="entry name" value="RRF"/>
    <property type="match status" value="1"/>
</dbReference>
<dbReference type="InterPro" id="IPR002661">
    <property type="entry name" value="Ribosome_recyc_fac"/>
</dbReference>
<dbReference type="NCBIfam" id="TIGR00496">
    <property type="entry name" value="frr"/>
    <property type="match status" value="1"/>
</dbReference>
<dbReference type="GO" id="GO:0043023">
    <property type="term" value="F:ribosomal large subunit binding"/>
    <property type="evidence" value="ECO:0007669"/>
    <property type="project" value="TreeGrafter"/>
</dbReference>
<organism evidence="5">
    <name type="scientific">freshwater metagenome</name>
    <dbReference type="NCBI Taxonomy" id="449393"/>
    <lineage>
        <taxon>unclassified sequences</taxon>
        <taxon>metagenomes</taxon>
        <taxon>ecological metagenomes</taxon>
    </lineage>
</organism>
<dbReference type="EMBL" id="CAFAAH010000200">
    <property type="protein sequence ID" value="CAB4805028.1"/>
    <property type="molecule type" value="Genomic_DNA"/>
</dbReference>
<dbReference type="AlphaFoldDB" id="A0A6J6YC17"/>
<name>A0A6J6YC17_9ZZZZ</name>
<evidence type="ECO:0000256" key="3">
    <source>
        <dbReference type="ARBA" id="ARBA00022917"/>
    </source>
</evidence>
<dbReference type="InterPro" id="IPR036191">
    <property type="entry name" value="RRF_sf"/>
</dbReference>
<dbReference type="SUPFAM" id="SSF55194">
    <property type="entry name" value="Ribosome recycling factor, RRF"/>
    <property type="match status" value="1"/>
</dbReference>
<feature type="domain" description="Ribosome recycling factor" evidence="4">
    <location>
        <begin position="1"/>
        <end position="125"/>
    </location>
</feature>
<dbReference type="FunFam" id="1.10.132.20:FF:000001">
    <property type="entry name" value="Ribosome-recycling factor"/>
    <property type="match status" value="1"/>
</dbReference>
<evidence type="ECO:0000259" key="4">
    <source>
        <dbReference type="Pfam" id="PF01765"/>
    </source>
</evidence>
<dbReference type="PANTHER" id="PTHR20982">
    <property type="entry name" value="RIBOSOME RECYCLING FACTOR"/>
    <property type="match status" value="1"/>
</dbReference>
<dbReference type="Gene3D" id="1.10.132.20">
    <property type="entry name" value="Ribosome-recycling factor"/>
    <property type="match status" value="1"/>
</dbReference>
<dbReference type="PANTHER" id="PTHR20982:SF3">
    <property type="entry name" value="MITOCHONDRIAL RIBOSOME RECYCLING FACTOR PSEUDO 1"/>
    <property type="match status" value="1"/>
</dbReference>
<keyword evidence="2" id="KW-0963">Cytoplasm</keyword>
<sequence>MPEPRVLVVAPFDKTALKDIEKALQSSDLGITPSNDGSIIRLTFPQLTAERRKELVKMVKHRGEDGKVAVRNVRRAAKQSFEALEKDGGISRDELERVEKDLQKTTDKVIAEIDEMLVHKEKELLEV</sequence>
<comment type="similarity">
    <text evidence="1">Belongs to the RRF family.</text>
</comment>
<evidence type="ECO:0000256" key="1">
    <source>
        <dbReference type="ARBA" id="ARBA00005912"/>
    </source>
</evidence>
<evidence type="ECO:0000256" key="2">
    <source>
        <dbReference type="ARBA" id="ARBA00022490"/>
    </source>
</evidence>
<dbReference type="InterPro" id="IPR023584">
    <property type="entry name" value="Ribosome_recyc_fac_dom"/>
</dbReference>
<proteinExistence type="inferred from homology"/>
<dbReference type="GO" id="GO:0006412">
    <property type="term" value="P:translation"/>
    <property type="evidence" value="ECO:0007669"/>
    <property type="project" value="UniProtKB-KW"/>
</dbReference>
<evidence type="ECO:0000313" key="5">
    <source>
        <dbReference type="EMBL" id="CAB4805028.1"/>
    </source>
</evidence>
<protein>
    <submittedName>
        <fullName evidence="5">Unannotated protein</fullName>
    </submittedName>
</protein>